<accession>A0A5C6PF57</accession>
<dbReference type="EMBL" id="RHFK02000003">
    <property type="protein sequence ID" value="TWW78173.1"/>
    <property type="molecule type" value="Genomic_DNA"/>
</dbReference>
<reference evidence="2 3" key="1">
    <citation type="submission" date="2019-04" db="EMBL/GenBank/DDBJ databases">
        <title>Chromosome genome assembly for Takifugu flavidus.</title>
        <authorList>
            <person name="Xiao S."/>
        </authorList>
    </citation>
    <scope>NUCLEOTIDE SEQUENCE [LARGE SCALE GENOMIC DNA]</scope>
    <source>
        <strain evidence="2">HTHZ2018</strain>
        <tissue evidence="2">Muscle</tissue>
    </source>
</reference>
<feature type="region of interest" description="Disordered" evidence="1">
    <location>
        <begin position="83"/>
        <end position="103"/>
    </location>
</feature>
<comment type="caution">
    <text evidence="2">The sequence shown here is derived from an EMBL/GenBank/DDBJ whole genome shotgun (WGS) entry which is preliminary data.</text>
</comment>
<organism evidence="2 3">
    <name type="scientific">Takifugu flavidus</name>
    <name type="common">sansaifugu</name>
    <dbReference type="NCBI Taxonomy" id="433684"/>
    <lineage>
        <taxon>Eukaryota</taxon>
        <taxon>Metazoa</taxon>
        <taxon>Chordata</taxon>
        <taxon>Craniata</taxon>
        <taxon>Vertebrata</taxon>
        <taxon>Euteleostomi</taxon>
        <taxon>Actinopterygii</taxon>
        <taxon>Neopterygii</taxon>
        <taxon>Teleostei</taxon>
        <taxon>Neoteleostei</taxon>
        <taxon>Acanthomorphata</taxon>
        <taxon>Eupercaria</taxon>
        <taxon>Tetraodontiformes</taxon>
        <taxon>Tetradontoidea</taxon>
        <taxon>Tetraodontidae</taxon>
        <taxon>Takifugu</taxon>
    </lineage>
</organism>
<name>A0A5C6PF57_9TELE</name>
<proteinExistence type="predicted"/>
<dbReference type="Proteomes" id="UP000324091">
    <property type="component" value="Chromosome 11"/>
</dbReference>
<evidence type="ECO:0000313" key="3">
    <source>
        <dbReference type="Proteomes" id="UP000324091"/>
    </source>
</evidence>
<dbReference type="AlphaFoldDB" id="A0A5C6PF57"/>
<evidence type="ECO:0000313" key="2">
    <source>
        <dbReference type="EMBL" id="TWW78173.1"/>
    </source>
</evidence>
<gene>
    <name evidence="2" type="ORF">D4764_11G0002940</name>
</gene>
<keyword evidence="3" id="KW-1185">Reference proteome</keyword>
<protein>
    <submittedName>
        <fullName evidence="2">Uncharacterized protein</fullName>
    </submittedName>
</protein>
<sequence length="140" mass="15679">MTFISTQANRNSGRQGSTGNSPFFRLRAHTKSVGFRLGDWVDLSQNAEPRGRTRTLGTVQFRVQQAGMTERGLQEMRPVMQQSRLEMSSSEVGASRSSQDQVSGVELTGWEWLAGRVEQRQGEWKITEAERQEGTGGMEL</sequence>
<feature type="region of interest" description="Disordered" evidence="1">
    <location>
        <begin position="1"/>
        <end position="24"/>
    </location>
</feature>
<feature type="compositionally biased region" description="Polar residues" evidence="1">
    <location>
        <begin position="83"/>
        <end position="102"/>
    </location>
</feature>
<feature type="compositionally biased region" description="Polar residues" evidence="1">
    <location>
        <begin position="1"/>
        <end position="21"/>
    </location>
</feature>
<evidence type="ECO:0000256" key="1">
    <source>
        <dbReference type="SAM" id="MobiDB-lite"/>
    </source>
</evidence>